<name>A0A9D4SWM1_RHISA</name>
<dbReference type="EMBL" id="JABSTV010001251">
    <property type="protein sequence ID" value="KAH7952102.1"/>
    <property type="molecule type" value="Genomic_DNA"/>
</dbReference>
<protein>
    <recommendedName>
        <fullName evidence="2">Endonuclease/exonuclease/phosphatase domain-containing protein</fullName>
    </recommendedName>
</protein>
<dbReference type="InterPro" id="IPR005135">
    <property type="entry name" value="Endo/exonuclease/phosphatase"/>
</dbReference>
<feature type="domain" description="Endonuclease/exonuclease/phosphatase" evidence="2">
    <location>
        <begin position="33"/>
        <end position="115"/>
    </location>
</feature>
<accession>A0A9D4SWM1</accession>
<evidence type="ECO:0000256" key="1">
    <source>
        <dbReference type="SAM" id="MobiDB-lite"/>
    </source>
</evidence>
<gene>
    <name evidence="3" type="ORF">HPB52_018397</name>
</gene>
<comment type="caution">
    <text evidence="3">The sequence shown here is derived from an EMBL/GenBank/DDBJ whole genome shotgun (WGS) entry which is preliminary data.</text>
</comment>
<evidence type="ECO:0000313" key="4">
    <source>
        <dbReference type="Proteomes" id="UP000821837"/>
    </source>
</evidence>
<dbReference type="InterPro" id="IPR036691">
    <property type="entry name" value="Endo/exonu/phosph_ase_sf"/>
</dbReference>
<dbReference type="Pfam" id="PF14529">
    <property type="entry name" value="Exo_endo_phos_2"/>
    <property type="match status" value="1"/>
</dbReference>
<dbReference type="SUPFAM" id="SSF56219">
    <property type="entry name" value="DNase I-like"/>
    <property type="match status" value="1"/>
</dbReference>
<dbReference type="Proteomes" id="UP000821837">
    <property type="component" value="Chromosome 5"/>
</dbReference>
<evidence type="ECO:0000313" key="3">
    <source>
        <dbReference type="EMBL" id="KAH7952102.1"/>
    </source>
</evidence>
<proteinExistence type="predicted"/>
<reference evidence="3" key="1">
    <citation type="journal article" date="2020" name="Cell">
        <title>Large-Scale Comparative Analyses of Tick Genomes Elucidate Their Genetic Diversity and Vector Capacities.</title>
        <authorList>
            <consortium name="Tick Genome and Microbiome Consortium (TIGMIC)"/>
            <person name="Jia N."/>
            <person name="Wang J."/>
            <person name="Shi W."/>
            <person name="Du L."/>
            <person name="Sun Y."/>
            <person name="Zhan W."/>
            <person name="Jiang J.F."/>
            <person name="Wang Q."/>
            <person name="Zhang B."/>
            <person name="Ji P."/>
            <person name="Bell-Sakyi L."/>
            <person name="Cui X.M."/>
            <person name="Yuan T.T."/>
            <person name="Jiang B.G."/>
            <person name="Yang W.F."/>
            <person name="Lam T.T."/>
            <person name="Chang Q.C."/>
            <person name="Ding S.J."/>
            <person name="Wang X.J."/>
            <person name="Zhu J.G."/>
            <person name="Ruan X.D."/>
            <person name="Zhao L."/>
            <person name="Wei J.T."/>
            <person name="Ye R.Z."/>
            <person name="Que T.C."/>
            <person name="Du C.H."/>
            <person name="Zhou Y.H."/>
            <person name="Cheng J.X."/>
            <person name="Dai P.F."/>
            <person name="Guo W.B."/>
            <person name="Han X.H."/>
            <person name="Huang E.J."/>
            <person name="Li L.F."/>
            <person name="Wei W."/>
            <person name="Gao Y.C."/>
            <person name="Liu J.Z."/>
            <person name="Shao H.Z."/>
            <person name="Wang X."/>
            <person name="Wang C.C."/>
            <person name="Yang T.C."/>
            <person name="Huo Q.B."/>
            <person name="Li W."/>
            <person name="Chen H.Y."/>
            <person name="Chen S.E."/>
            <person name="Zhou L.G."/>
            <person name="Ni X.B."/>
            <person name="Tian J.H."/>
            <person name="Sheng Y."/>
            <person name="Liu T."/>
            <person name="Pan Y.S."/>
            <person name="Xia L.Y."/>
            <person name="Li J."/>
            <person name="Zhao F."/>
            <person name="Cao W.C."/>
        </authorList>
    </citation>
    <scope>NUCLEOTIDE SEQUENCE</scope>
    <source>
        <strain evidence="3">Rsan-2018</strain>
    </source>
</reference>
<feature type="compositionally biased region" description="Polar residues" evidence="1">
    <location>
        <begin position="112"/>
        <end position="123"/>
    </location>
</feature>
<organism evidence="3 4">
    <name type="scientific">Rhipicephalus sanguineus</name>
    <name type="common">Brown dog tick</name>
    <name type="synonym">Ixodes sanguineus</name>
    <dbReference type="NCBI Taxonomy" id="34632"/>
    <lineage>
        <taxon>Eukaryota</taxon>
        <taxon>Metazoa</taxon>
        <taxon>Ecdysozoa</taxon>
        <taxon>Arthropoda</taxon>
        <taxon>Chelicerata</taxon>
        <taxon>Arachnida</taxon>
        <taxon>Acari</taxon>
        <taxon>Parasitiformes</taxon>
        <taxon>Ixodida</taxon>
        <taxon>Ixodoidea</taxon>
        <taxon>Ixodidae</taxon>
        <taxon>Rhipicephalinae</taxon>
        <taxon>Rhipicephalus</taxon>
        <taxon>Rhipicephalus</taxon>
    </lineage>
</organism>
<feature type="region of interest" description="Disordered" evidence="1">
    <location>
        <begin position="104"/>
        <end position="123"/>
    </location>
</feature>
<keyword evidence="4" id="KW-1185">Reference proteome</keyword>
<dbReference type="AlphaFoldDB" id="A0A9D4SWM1"/>
<dbReference type="GO" id="GO:0003824">
    <property type="term" value="F:catalytic activity"/>
    <property type="evidence" value="ECO:0007669"/>
    <property type="project" value="InterPro"/>
</dbReference>
<reference evidence="3" key="2">
    <citation type="submission" date="2021-09" db="EMBL/GenBank/DDBJ databases">
        <authorList>
            <person name="Jia N."/>
            <person name="Wang J."/>
            <person name="Shi W."/>
            <person name="Du L."/>
            <person name="Sun Y."/>
            <person name="Zhan W."/>
            <person name="Jiang J."/>
            <person name="Wang Q."/>
            <person name="Zhang B."/>
            <person name="Ji P."/>
            <person name="Sakyi L.B."/>
            <person name="Cui X."/>
            <person name="Yuan T."/>
            <person name="Jiang B."/>
            <person name="Yang W."/>
            <person name="Lam T.T.-Y."/>
            <person name="Chang Q."/>
            <person name="Ding S."/>
            <person name="Wang X."/>
            <person name="Zhu J."/>
            <person name="Ruan X."/>
            <person name="Zhao L."/>
            <person name="Wei J."/>
            <person name="Que T."/>
            <person name="Du C."/>
            <person name="Cheng J."/>
            <person name="Dai P."/>
            <person name="Han X."/>
            <person name="Huang E."/>
            <person name="Gao Y."/>
            <person name="Liu J."/>
            <person name="Shao H."/>
            <person name="Ye R."/>
            <person name="Li L."/>
            <person name="Wei W."/>
            <person name="Wang X."/>
            <person name="Wang C."/>
            <person name="Huo Q."/>
            <person name="Li W."/>
            <person name="Guo W."/>
            <person name="Chen H."/>
            <person name="Chen S."/>
            <person name="Zhou L."/>
            <person name="Zhou L."/>
            <person name="Ni X."/>
            <person name="Tian J."/>
            <person name="Zhou Y."/>
            <person name="Sheng Y."/>
            <person name="Liu T."/>
            <person name="Pan Y."/>
            <person name="Xia L."/>
            <person name="Li J."/>
            <person name="Zhao F."/>
            <person name="Cao W."/>
        </authorList>
    </citation>
    <scope>NUCLEOTIDE SEQUENCE</scope>
    <source>
        <strain evidence="3">Rsan-2018</strain>
        <tissue evidence="3">Larvae</tissue>
    </source>
</reference>
<evidence type="ECO:0000259" key="2">
    <source>
        <dbReference type="Pfam" id="PF14529"/>
    </source>
</evidence>
<sequence>MPRKATSGFVVAPREHSYAMVQILPLRRTNHAVYILNVYTPPKTNHVIYADIFCRALKCADSAPLVITGDFNAPCRLRGYTREEARGRRLAELISTLSLTLLTDPATPTRLGNSTEGQTSANS</sequence>
<dbReference type="Gene3D" id="3.60.10.10">
    <property type="entry name" value="Endonuclease/exonuclease/phosphatase"/>
    <property type="match status" value="1"/>
</dbReference>